<feature type="compositionally biased region" description="Acidic residues" evidence="1">
    <location>
        <begin position="61"/>
        <end position="73"/>
    </location>
</feature>
<sequence>MNTDSNDSRIDETPENVQPLRDDEATSFADPSDDPAQAEWERTDALDAGVDIDEVVATGADPDELPSDDDEIPATDLPSSGLQPETQEGDPVIAEIGEDGEGDLSPNDL</sequence>
<evidence type="ECO:0000313" key="2">
    <source>
        <dbReference type="EMBL" id="UPL14098.1"/>
    </source>
</evidence>
<reference evidence="2 3" key="1">
    <citation type="submission" date="2021-06" db="EMBL/GenBank/DDBJ databases">
        <title>Genome-based taxonomic framework of Microbacterium strains isolated from marine environment, the description of four new species and reclassification of four preexisting species.</title>
        <authorList>
            <person name="Lee S.D."/>
            <person name="Kim S.-M."/>
            <person name="Byeon Y.-S."/>
            <person name="Yang H.L."/>
            <person name="Kim I.S."/>
        </authorList>
    </citation>
    <scope>NUCLEOTIDE SEQUENCE [LARGE SCALE GENOMIC DNA]</scope>
    <source>
        <strain evidence="2 3">SSW1-36</strain>
    </source>
</reference>
<evidence type="ECO:0000256" key="1">
    <source>
        <dbReference type="SAM" id="MobiDB-lite"/>
    </source>
</evidence>
<feature type="compositionally biased region" description="Basic and acidic residues" evidence="1">
    <location>
        <begin position="1"/>
        <end position="12"/>
    </location>
</feature>
<proteinExistence type="predicted"/>
<dbReference type="Proteomes" id="UP000831963">
    <property type="component" value="Chromosome"/>
</dbReference>
<feature type="region of interest" description="Disordered" evidence="1">
    <location>
        <begin position="1"/>
        <end position="109"/>
    </location>
</feature>
<gene>
    <name evidence="2" type="ORF">KV396_06245</name>
</gene>
<keyword evidence="3" id="KW-1185">Reference proteome</keyword>
<evidence type="ECO:0000313" key="3">
    <source>
        <dbReference type="Proteomes" id="UP000831963"/>
    </source>
</evidence>
<name>A0ABY4IS14_9MICO</name>
<dbReference type="RefSeq" id="WP_247957227.1">
    <property type="nucleotide sequence ID" value="NZ_CP078077.1"/>
</dbReference>
<organism evidence="2 3">
    <name type="scientific">Microbacterium galbinum</name>
    <dbReference type="NCBI Taxonomy" id="2851646"/>
    <lineage>
        <taxon>Bacteria</taxon>
        <taxon>Bacillati</taxon>
        <taxon>Actinomycetota</taxon>
        <taxon>Actinomycetes</taxon>
        <taxon>Micrococcales</taxon>
        <taxon>Microbacteriaceae</taxon>
        <taxon>Microbacterium</taxon>
    </lineage>
</organism>
<dbReference type="EMBL" id="CP078077">
    <property type="protein sequence ID" value="UPL14098.1"/>
    <property type="molecule type" value="Genomic_DNA"/>
</dbReference>
<protein>
    <submittedName>
        <fullName evidence="2">Sugar ABC transporter ATPase</fullName>
    </submittedName>
</protein>
<feature type="compositionally biased region" description="Polar residues" evidence="1">
    <location>
        <begin position="77"/>
        <end position="86"/>
    </location>
</feature>
<accession>A0ABY4IS14</accession>